<dbReference type="EMBL" id="MU251414">
    <property type="protein sequence ID" value="KAG9236158.1"/>
    <property type="molecule type" value="Genomic_DNA"/>
</dbReference>
<keyword evidence="3" id="KW-1185">Reference proteome</keyword>
<evidence type="ECO:0000313" key="3">
    <source>
        <dbReference type="Proteomes" id="UP000824998"/>
    </source>
</evidence>
<proteinExistence type="predicted"/>
<dbReference type="AlphaFoldDB" id="A0A9P8C6W6"/>
<evidence type="ECO:0000313" key="2">
    <source>
        <dbReference type="EMBL" id="KAG9236158.1"/>
    </source>
</evidence>
<dbReference type="PANTHER" id="PTHR24148">
    <property type="entry name" value="ANKYRIN REPEAT DOMAIN-CONTAINING PROTEIN 39 HOMOLOG-RELATED"/>
    <property type="match status" value="1"/>
</dbReference>
<evidence type="ECO:0000259" key="1">
    <source>
        <dbReference type="Pfam" id="PF06985"/>
    </source>
</evidence>
<protein>
    <submittedName>
        <fullName evidence="2">Heterokaryon incompatibility protein-domain-containing protein</fullName>
    </submittedName>
</protein>
<dbReference type="InterPro" id="IPR010730">
    <property type="entry name" value="HET"/>
</dbReference>
<dbReference type="PANTHER" id="PTHR24148:SF73">
    <property type="entry name" value="HET DOMAIN PROTEIN (AFU_ORTHOLOGUE AFUA_8G01020)"/>
    <property type="match status" value="1"/>
</dbReference>
<dbReference type="Proteomes" id="UP000824998">
    <property type="component" value="Unassembled WGS sequence"/>
</dbReference>
<comment type="caution">
    <text evidence="2">The sequence shown here is derived from an EMBL/GenBank/DDBJ whole genome shotgun (WGS) entry which is preliminary data.</text>
</comment>
<gene>
    <name evidence="2" type="ORF">BJ875DRAFT_503584</name>
</gene>
<sequence length="534" mass="60714">MIKCEIIHASLEAPPRYVAISYAWGDAGNTRKIELEGSLVPVGVSLYGALEALRQRVESVLVDERTQQVQLMTNKYSTAESVAIWLGPEADNSALAVDLLRVVADQAESPDKVSHLMSSRVGKPDMAAVVSLFERDYWRRLWVVQEIFNAKLITVHCGSTKLQWRVYQRASDTFSRHRADLDYYFRIGQGYSRRHTISPNQFQFSHSQVLVYQGPGSLPNLRSCMRLREGSLLEVLRACRWKLASDAKDKLYGILGDLPEEIRNEFRADYGPSVKDVYTGVVEYLLKTTECLDVICDAIHFPVHIGSANLPSYVPDWSHIPQTAAMGHKYNFSAAGVTKSKCRFLDERLNKLEISAIYLDTIDISGIAVGTLCTLADYLMAFLHWMALLLASLDNQTQEYSLKIQNDFCRTISLDQRLPHMPLNKKLRDYVNARVDIKFEDRRQFLQKHFGDMMMGRCFCITKEKRVGMGTGFMVTNDIVIMPLGCSTPVLLRQEGAHGEYRFVGDIYIHGYMRGKAIDQLTEGKREVRKYVLH</sequence>
<feature type="domain" description="Heterokaryon incompatibility" evidence="1">
    <location>
        <begin position="17"/>
        <end position="146"/>
    </location>
</feature>
<reference evidence="2" key="1">
    <citation type="journal article" date="2021" name="IMA Fungus">
        <title>Genomic characterization of three marine fungi, including Emericellopsis atlantica sp. nov. with signatures of a generalist lifestyle and marine biomass degradation.</title>
        <authorList>
            <person name="Hagestad O.C."/>
            <person name="Hou L."/>
            <person name="Andersen J.H."/>
            <person name="Hansen E.H."/>
            <person name="Altermark B."/>
            <person name="Li C."/>
            <person name="Kuhnert E."/>
            <person name="Cox R.J."/>
            <person name="Crous P.W."/>
            <person name="Spatafora J.W."/>
            <person name="Lail K."/>
            <person name="Amirebrahimi M."/>
            <person name="Lipzen A."/>
            <person name="Pangilinan J."/>
            <person name="Andreopoulos W."/>
            <person name="Hayes R.D."/>
            <person name="Ng V."/>
            <person name="Grigoriev I.V."/>
            <person name="Jackson S.A."/>
            <person name="Sutton T.D.S."/>
            <person name="Dobson A.D.W."/>
            <person name="Rama T."/>
        </authorList>
    </citation>
    <scope>NUCLEOTIDE SEQUENCE</scope>
    <source>
        <strain evidence="2">TRa018bII</strain>
    </source>
</reference>
<dbReference type="Pfam" id="PF06985">
    <property type="entry name" value="HET"/>
    <property type="match status" value="1"/>
</dbReference>
<dbReference type="OrthoDB" id="3548654at2759"/>
<accession>A0A9P8C6W6</accession>
<dbReference type="InterPro" id="IPR052895">
    <property type="entry name" value="HetReg/Transcr_Mod"/>
</dbReference>
<organism evidence="2 3">
    <name type="scientific">Amylocarpus encephaloides</name>
    <dbReference type="NCBI Taxonomy" id="45428"/>
    <lineage>
        <taxon>Eukaryota</taxon>
        <taxon>Fungi</taxon>
        <taxon>Dikarya</taxon>
        <taxon>Ascomycota</taxon>
        <taxon>Pezizomycotina</taxon>
        <taxon>Leotiomycetes</taxon>
        <taxon>Helotiales</taxon>
        <taxon>Helotiales incertae sedis</taxon>
        <taxon>Amylocarpus</taxon>
    </lineage>
</organism>
<name>A0A9P8C6W6_9HELO</name>